<protein>
    <submittedName>
        <fullName evidence="2">Uncharacterized protein</fullName>
    </submittedName>
</protein>
<dbReference type="AlphaFoldDB" id="A0A1B9IV36"/>
<feature type="region of interest" description="Disordered" evidence="1">
    <location>
        <begin position="1"/>
        <end position="26"/>
    </location>
</feature>
<sequence length="137" mass="15275">MDSRRSTLLTGADTPPTSSSSQLPDGDLASVRNITRSFYTWAKAKGSSWLANNNNIDARQTYVLSENTLSKVQATDKDADDTYQFTSTWRPLTEDDEVKGTDFEFRCDRSQLSGFEPLGAFLQQYSAEGHYIGELSL</sequence>
<accession>A0A1B9IV36</accession>
<reference evidence="3" key="2">
    <citation type="submission" date="2013-12" db="EMBL/GenBank/DDBJ databases">
        <title>Evolution of pathogenesis and genome organization in the Tremellales.</title>
        <authorList>
            <person name="Cuomo C."/>
            <person name="Litvintseva A."/>
            <person name="Heitman J."/>
            <person name="Chen Y."/>
            <person name="Sun S."/>
            <person name="Springer D."/>
            <person name="Dromer F."/>
            <person name="Young S."/>
            <person name="Zeng Q."/>
            <person name="Chapman S."/>
            <person name="Gujja S."/>
            <person name="Saif S."/>
            <person name="Birren B."/>
        </authorList>
    </citation>
    <scope>NUCLEOTIDE SEQUENCE [LARGE SCALE GENOMIC DNA]</scope>
    <source>
        <strain evidence="3">CBS 10435</strain>
    </source>
</reference>
<gene>
    <name evidence="2" type="ORF">L486_02053</name>
</gene>
<evidence type="ECO:0000313" key="3">
    <source>
        <dbReference type="Proteomes" id="UP000092583"/>
    </source>
</evidence>
<dbReference type="Proteomes" id="UP000092583">
    <property type="component" value="Unassembled WGS sequence"/>
</dbReference>
<name>A0A1B9IV36_9TREE</name>
<reference evidence="2 3" key="1">
    <citation type="submission" date="2013-07" db="EMBL/GenBank/DDBJ databases">
        <title>The Genome Sequence of Kwoniella mangroviensis CBS10435.</title>
        <authorList>
            <consortium name="The Broad Institute Genome Sequencing Platform"/>
            <person name="Cuomo C."/>
            <person name="Litvintseva A."/>
            <person name="Chen Y."/>
            <person name="Heitman J."/>
            <person name="Sun S."/>
            <person name="Springer D."/>
            <person name="Dromer F."/>
            <person name="Young S.K."/>
            <person name="Zeng Q."/>
            <person name="Gargeya S."/>
            <person name="Fitzgerald M."/>
            <person name="Abouelleil A."/>
            <person name="Alvarado L."/>
            <person name="Berlin A.M."/>
            <person name="Chapman S.B."/>
            <person name="Dewar J."/>
            <person name="Goldberg J."/>
            <person name="Griggs A."/>
            <person name="Gujja S."/>
            <person name="Hansen M."/>
            <person name="Howarth C."/>
            <person name="Imamovic A."/>
            <person name="Larimer J."/>
            <person name="McCowan C."/>
            <person name="Murphy C."/>
            <person name="Pearson M."/>
            <person name="Priest M."/>
            <person name="Roberts A."/>
            <person name="Saif S."/>
            <person name="Shea T."/>
            <person name="Sykes S."/>
            <person name="Wortman J."/>
            <person name="Nusbaum C."/>
            <person name="Birren B."/>
        </authorList>
    </citation>
    <scope>NUCLEOTIDE SEQUENCE [LARGE SCALE GENOMIC DNA]</scope>
    <source>
        <strain evidence="2 3">CBS 10435</strain>
    </source>
</reference>
<organism evidence="2 3">
    <name type="scientific">Kwoniella mangroviensis CBS 10435</name>
    <dbReference type="NCBI Taxonomy" id="1331196"/>
    <lineage>
        <taxon>Eukaryota</taxon>
        <taxon>Fungi</taxon>
        <taxon>Dikarya</taxon>
        <taxon>Basidiomycota</taxon>
        <taxon>Agaricomycotina</taxon>
        <taxon>Tremellomycetes</taxon>
        <taxon>Tremellales</taxon>
        <taxon>Cryptococcaceae</taxon>
        <taxon>Kwoniella</taxon>
    </lineage>
</organism>
<dbReference type="EMBL" id="KI669460">
    <property type="protein sequence ID" value="OCF59388.1"/>
    <property type="molecule type" value="Genomic_DNA"/>
</dbReference>
<evidence type="ECO:0000256" key="1">
    <source>
        <dbReference type="SAM" id="MobiDB-lite"/>
    </source>
</evidence>
<evidence type="ECO:0000313" key="2">
    <source>
        <dbReference type="EMBL" id="OCF59388.1"/>
    </source>
</evidence>
<proteinExistence type="predicted"/>
<keyword evidence="3" id="KW-1185">Reference proteome</keyword>